<evidence type="ECO:0000256" key="3">
    <source>
        <dbReference type="ARBA" id="ARBA00023237"/>
    </source>
</evidence>
<dbReference type="Gene3D" id="3.30.1330.60">
    <property type="entry name" value="OmpA-like domain"/>
    <property type="match status" value="1"/>
</dbReference>
<name>A0A159ZAR5_9RHOB</name>
<evidence type="ECO:0000313" key="7">
    <source>
        <dbReference type="EMBL" id="AMY71924.1"/>
    </source>
</evidence>
<dbReference type="EMBL" id="CP012661">
    <property type="protein sequence ID" value="AMY71924.1"/>
    <property type="molecule type" value="Genomic_DNA"/>
</dbReference>
<dbReference type="Proteomes" id="UP000076128">
    <property type="component" value="Chromosome"/>
</dbReference>
<comment type="subcellular location">
    <subcellularLocation>
        <location evidence="1">Cell outer membrane</location>
    </subcellularLocation>
</comment>
<keyword evidence="3" id="KW-0998">Cell outer membrane</keyword>
<dbReference type="PANTHER" id="PTHR30329">
    <property type="entry name" value="STATOR ELEMENT OF FLAGELLAR MOTOR COMPLEX"/>
    <property type="match status" value="1"/>
</dbReference>
<dbReference type="AlphaFoldDB" id="A0A159ZAR5"/>
<dbReference type="KEGG" id="daa:AKL17_4714"/>
<evidence type="ECO:0000256" key="1">
    <source>
        <dbReference type="ARBA" id="ARBA00004442"/>
    </source>
</evidence>
<dbReference type="OrthoDB" id="9792021at2"/>
<protein>
    <submittedName>
        <fullName evidence="7">OmpA/MotB domain-containing protein</fullName>
    </submittedName>
</protein>
<keyword evidence="5" id="KW-0732">Signal</keyword>
<evidence type="ECO:0000313" key="8">
    <source>
        <dbReference type="Proteomes" id="UP000076128"/>
    </source>
</evidence>
<evidence type="ECO:0000256" key="4">
    <source>
        <dbReference type="PROSITE-ProRule" id="PRU00473"/>
    </source>
</evidence>
<accession>A0A159ZAR5</accession>
<dbReference type="RefSeq" id="WP_066817825.1">
    <property type="nucleotide sequence ID" value="NZ_CP012661.1"/>
</dbReference>
<dbReference type="PANTHER" id="PTHR30329:SF21">
    <property type="entry name" value="LIPOPROTEIN YIAD-RELATED"/>
    <property type="match status" value="1"/>
</dbReference>
<dbReference type="STRING" id="1335048.AKL17_4714"/>
<dbReference type="PRINTS" id="PR01021">
    <property type="entry name" value="OMPADOMAIN"/>
</dbReference>
<evidence type="ECO:0000256" key="5">
    <source>
        <dbReference type="SAM" id="SignalP"/>
    </source>
</evidence>
<feature type="signal peptide" evidence="5">
    <location>
        <begin position="1"/>
        <end position="20"/>
    </location>
</feature>
<dbReference type="InterPro" id="IPR036737">
    <property type="entry name" value="OmpA-like_sf"/>
</dbReference>
<dbReference type="PATRIC" id="fig|1335048.3.peg.4894"/>
<dbReference type="GO" id="GO:0009279">
    <property type="term" value="C:cell outer membrane"/>
    <property type="evidence" value="ECO:0007669"/>
    <property type="project" value="UniProtKB-SubCell"/>
</dbReference>
<feature type="chain" id="PRO_5007811389" evidence="5">
    <location>
        <begin position="21"/>
        <end position="326"/>
    </location>
</feature>
<dbReference type="CDD" id="cd07185">
    <property type="entry name" value="OmpA_C-like"/>
    <property type="match status" value="1"/>
</dbReference>
<evidence type="ECO:0000256" key="2">
    <source>
        <dbReference type="ARBA" id="ARBA00023136"/>
    </source>
</evidence>
<dbReference type="SUPFAM" id="SSF103088">
    <property type="entry name" value="OmpA-like"/>
    <property type="match status" value="1"/>
</dbReference>
<evidence type="ECO:0000259" key="6">
    <source>
        <dbReference type="PROSITE" id="PS51123"/>
    </source>
</evidence>
<reference evidence="7 8" key="1">
    <citation type="submission" date="2015-09" db="EMBL/GenBank/DDBJ databases">
        <title>Complete genome sequence of Defluviimonas alba cai42t isolated from an oilfield in Xinjiang.</title>
        <authorList>
            <person name="Geng S."/>
            <person name="Pan X."/>
            <person name="Wu X."/>
        </authorList>
    </citation>
    <scope>NUCLEOTIDE SEQUENCE [LARGE SCALE GENOMIC DNA]</scope>
    <source>
        <strain evidence="8">cai42</strain>
    </source>
</reference>
<sequence>MIRAATLLVLVLAHPLSADAQVLAAQGTPLALPAGAERTTERTEALDSRALPIGPFLDGKVPSLPVEGAISQSAWRLHAPGITTLQLLAPLREQIDAAGFTPLYDCEDDICGGFDFRYAASLLPEPDMHVDLGDFRYLASQKGEGTAAEYLELWVSRSSEHGFVQITHIHPADITPLVGTGSTKTPAAASPFAEPDTTPDDAGIAGALQTAGVVALDDLEFATASSQLGQGDFASLAALAEYLSANPGQRITLVGHTDAVGSIDANIALSRSRAASVRDRLVALHGADPAQLVAEGAGYLAPRASNLTEEGRARNRRVEAMLTPTQ</sequence>
<dbReference type="InterPro" id="IPR006665">
    <property type="entry name" value="OmpA-like"/>
</dbReference>
<keyword evidence="2 4" id="KW-0472">Membrane</keyword>
<organism evidence="7 8">
    <name type="scientific">Frigidibacter mobilis</name>
    <dbReference type="NCBI Taxonomy" id="1335048"/>
    <lineage>
        <taxon>Bacteria</taxon>
        <taxon>Pseudomonadati</taxon>
        <taxon>Pseudomonadota</taxon>
        <taxon>Alphaproteobacteria</taxon>
        <taxon>Rhodobacterales</taxon>
        <taxon>Paracoccaceae</taxon>
        <taxon>Frigidibacter</taxon>
    </lineage>
</organism>
<gene>
    <name evidence="7" type="ORF">AKL17_4714</name>
</gene>
<keyword evidence="8" id="KW-1185">Reference proteome</keyword>
<dbReference type="InterPro" id="IPR050330">
    <property type="entry name" value="Bact_OuterMem_StrucFunc"/>
</dbReference>
<proteinExistence type="predicted"/>
<dbReference type="PROSITE" id="PS51123">
    <property type="entry name" value="OMPA_2"/>
    <property type="match status" value="1"/>
</dbReference>
<dbReference type="InterPro" id="IPR006664">
    <property type="entry name" value="OMP_bac"/>
</dbReference>
<feature type="domain" description="OmpA-like" evidence="6">
    <location>
        <begin position="209"/>
        <end position="326"/>
    </location>
</feature>
<dbReference type="Pfam" id="PF00691">
    <property type="entry name" value="OmpA"/>
    <property type="match status" value="1"/>
</dbReference>